<keyword evidence="2" id="KW-1185">Reference proteome</keyword>
<sequence length="314" mass="35783">MNHLHLLDTPSPSPSHLLPTCRVYHFLARSGKLWSTSDKSIRVLPDEDAITNKIDHISYGGFRNNTMEIPNLGGSLIPIFFLMYIFVYLLGYLIIFKTWDTKKKPDASSCLISLAHGTPAVILSIYANFLHTQTPNHHFDSQNTPFQTLVFDLSIAYFIIDTTHYLIFIPNDHLFIAHHIAVLYVFITCRYVVGYGGFAILLLLTLAEVTSPLQNMWSLARYRKDEVEAAARLYGGLSPYFYGFYTVVRGVLGPLFVYRMVVFYLKGGGDGVVPVWAWVSWMVVIVCAILASMMWVSCLWLNYFKERSKIKKLS</sequence>
<gene>
    <name evidence="1" type="ORF">L1987_11274</name>
</gene>
<reference evidence="2" key="1">
    <citation type="journal article" date="2022" name="Mol. Ecol. Resour.">
        <title>The genomes of chicory, endive, great burdock and yacon provide insights into Asteraceae palaeo-polyploidization history and plant inulin production.</title>
        <authorList>
            <person name="Fan W."/>
            <person name="Wang S."/>
            <person name="Wang H."/>
            <person name="Wang A."/>
            <person name="Jiang F."/>
            <person name="Liu H."/>
            <person name="Zhao H."/>
            <person name="Xu D."/>
            <person name="Zhang Y."/>
        </authorList>
    </citation>
    <scope>NUCLEOTIDE SEQUENCE [LARGE SCALE GENOMIC DNA]</scope>
    <source>
        <strain evidence="2">cv. Yunnan</strain>
    </source>
</reference>
<dbReference type="EMBL" id="CM042021">
    <property type="protein sequence ID" value="KAI3817482.1"/>
    <property type="molecule type" value="Genomic_DNA"/>
</dbReference>
<dbReference type="Proteomes" id="UP001056120">
    <property type="component" value="Linkage Group LG04"/>
</dbReference>
<comment type="caution">
    <text evidence="1">The sequence shown here is derived from an EMBL/GenBank/DDBJ whole genome shotgun (WGS) entry which is preliminary data.</text>
</comment>
<evidence type="ECO:0000313" key="2">
    <source>
        <dbReference type="Proteomes" id="UP001056120"/>
    </source>
</evidence>
<accession>A0ACB9JDY3</accession>
<organism evidence="1 2">
    <name type="scientific">Smallanthus sonchifolius</name>
    <dbReference type="NCBI Taxonomy" id="185202"/>
    <lineage>
        <taxon>Eukaryota</taxon>
        <taxon>Viridiplantae</taxon>
        <taxon>Streptophyta</taxon>
        <taxon>Embryophyta</taxon>
        <taxon>Tracheophyta</taxon>
        <taxon>Spermatophyta</taxon>
        <taxon>Magnoliopsida</taxon>
        <taxon>eudicotyledons</taxon>
        <taxon>Gunneridae</taxon>
        <taxon>Pentapetalae</taxon>
        <taxon>asterids</taxon>
        <taxon>campanulids</taxon>
        <taxon>Asterales</taxon>
        <taxon>Asteraceae</taxon>
        <taxon>Asteroideae</taxon>
        <taxon>Heliantheae alliance</taxon>
        <taxon>Millerieae</taxon>
        <taxon>Smallanthus</taxon>
    </lineage>
</organism>
<protein>
    <submittedName>
        <fullName evidence="1">Uncharacterized protein</fullName>
    </submittedName>
</protein>
<evidence type="ECO:0000313" key="1">
    <source>
        <dbReference type="EMBL" id="KAI3817482.1"/>
    </source>
</evidence>
<name>A0ACB9JDY3_9ASTR</name>
<reference evidence="1 2" key="2">
    <citation type="journal article" date="2022" name="Mol. Ecol. Resour.">
        <title>The genomes of chicory, endive, great burdock and yacon provide insights into Asteraceae paleo-polyploidization history and plant inulin production.</title>
        <authorList>
            <person name="Fan W."/>
            <person name="Wang S."/>
            <person name="Wang H."/>
            <person name="Wang A."/>
            <person name="Jiang F."/>
            <person name="Liu H."/>
            <person name="Zhao H."/>
            <person name="Xu D."/>
            <person name="Zhang Y."/>
        </authorList>
    </citation>
    <scope>NUCLEOTIDE SEQUENCE [LARGE SCALE GENOMIC DNA]</scope>
    <source>
        <strain evidence="2">cv. Yunnan</strain>
        <tissue evidence="1">Leaves</tissue>
    </source>
</reference>
<proteinExistence type="predicted"/>